<dbReference type="EnsemblPlants" id="TuG1812G0700002155.01.T01">
    <property type="protein sequence ID" value="TuG1812G0700002155.01.T01.cds467820"/>
    <property type="gene ID" value="TuG1812G0700002155.01"/>
</dbReference>
<reference evidence="1" key="3">
    <citation type="submission" date="2022-06" db="UniProtKB">
        <authorList>
            <consortium name="EnsemblPlants"/>
        </authorList>
    </citation>
    <scope>IDENTIFICATION</scope>
</reference>
<name>A0A8R7V253_TRIUA</name>
<dbReference type="AlphaFoldDB" id="A0A8R7V253"/>
<dbReference type="Proteomes" id="UP000015106">
    <property type="component" value="Chromosome 7"/>
</dbReference>
<reference evidence="2" key="1">
    <citation type="journal article" date="2013" name="Nature">
        <title>Draft genome of the wheat A-genome progenitor Triticum urartu.</title>
        <authorList>
            <person name="Ling H.Q."/>
            <person name="Zhao S."/>
            <person name="Liu D."/>
            <person name="Wang J."/>
            <person name="Sun H."/>
            <person name="Zhang C."/>
            <person name="Fan H."/>
            <person name="Li D."/>
            <person name="Dong L."/>
            <person name="Tao Y."/>
            <person name="Gao C."/>
            <person name="Wu H."/>
            <person name="Li Y."/>
            <person name="Cui Y."/>
            <person name="Guo X."/>
            <person name="Zheng S."/>
            <person name="Wang B."/>
            <person name="Yu K."/>
            <person name="Liang Q."/>
            <person name="Yang W."/>
            <person name="Lou X."/>
            <person name="Chen J."/>
            <person name="Feng M."/>
            <person name="Jian J."/>
            <person name="Zhang X."/>
            <person name="Luo G."/>
            <person name="Jiang Y."/>
            <person name="Liu J."/>
            <person name="Wang Z."/>
            <person name="Sha Y."/>
            <person name="Zhang B."/>
            <person name="Wu H."/>
            <person name="Tang D."/>
            <person name="Shen Q."/>
            <person name="Xue P."/>
            <person name="Zou S."/>
            <person name="Wang X."/>
            <person name="Liu X."/>
            <person name="Wang F."/>
            <person name="Yang Y."/>
            <person name="An X."/>
            <person name="Dong Z."/>
            <person name="Zhang K."/>
            <person name="Zhang X."/>
            <person name="Luo M.C."/>
            <person name="Dvorak J."/>
            <person name="Tong Y."/>
            <person name="Wang J."/>
            <person name="Yang H."/>
            <person name="Li Z."/>
            <person name="Wang D."/>
            <person name="Zhang A."/>
            <person name="Wang J."/>
        </authorList>
    </citation>
    <scope>NUCLEOTIDE SEQUENCE</scope>
    <source>
        <strain evidence="2">cv. G1812</strain>
    </source>
</reference>
<keyword evidence="2" id="KW-1185">Reference proteome</keyword>
<evidence type="ECO:0000313" key="2">
    <source>
        <dbReference type="Proteomes" id="UP000015106"/>
    </source>
</evidence>
<proteinExistence type="predicted"/>
<sequence>MQSTSNASRSVDVDFFGAGAARDGAALGCCFFGWSMTAYAPGARGN</sequence>
<organism evidence="1 2">
    <name type="scientific">Triticum urartu</name>
    <name type="common">Red wild einkorn</name>
    <name type="synonym">Crithodium urartu</name>
    <dbReference type="NCBI Taxonomy" id="4572"/>
    <lineage>
        <taxon>Eukaryota</taxon>
        <taxon>Viridiplantae</taxon>
        <taxon>Streptophyta</taxon>
        <taxon>Embryophyta</taxon>
        <taxon>Tracheophyta</taxon>
        <taxon>Spermatophyta</taxon>
        <taxon>Magnoliopsida</taxon>
        <taxon>Liliopsida</taxon>
        <taxon>Poales</taxon>
        <taxon>Poaceae</taxon>
        <taxon>BOP clade</taxon>
        <taxon>Pooideae</taxon>
        <taxon>Triticodae</taxon>
        <taxon>Triticeae</taxon>
        <taxon>Triticinae</taxon>
        <taxon>Triticum</taxon>
    </lineage>
</organism>
<dbReference type="Gramene" id="TuG1812G0700002155.01.T01">
    <property type="protein sequence ID" value="TuG1812G0700002155.01.T01.cds467820"/>
    <property type="gene ID" value="TuG1812G0700002155.01"/>
</dbReference>
<protein>
    <submittedName>
        <fullName evidence="1">Uncharacterized protein</fullName>
    </submittedName>
</protein>
<reference evidence="1" key="2">
    <citation type="submission" date="2018-03" db="EMBL/GenBank/DDBJ databases">
        <title>The Triticum urartu genome reveals the dynamic nature of wheat genome evolution.</title>
        <authorList>
            <person name="Ling H."/>
            <person name="Ma B."/>
            <person name="Shi X."/>
            <person name="Liu H."/>
            <person name="Dong L."/>
            <person name="Sun H."/>
            <person name="Cao Y."/>
            <person name="Gao Q."/>
            <person name="Zheng S."/>
            <person name="Li Y."/>
            <person name="Yu Y."/>
            <person name="Du H."/>
            <person name="Qi M."/>
            <person name="Li Y."/>
            <person name="Yu H."/>
            <person name="Cui Y."/>
            <person name="Wang N."/>
            <person name="Chen C."/>
            <person name="Wu H."/>
            <person name="Zhao Y."/>
            <person name="Zhang J."/>
            <person name="Li Y."/>
            <person name="Zhou W."/>
            <person name="Zhang B."/>
            <person name="Hu W."/>
            <person name="Eijk M."/>
            <person name="Tang J."/>
            <person name="Witsenboer H."/>
            <person name="Zhao S."/>
            <person name="Li Z."/>
            <person name="Zhang A."/>
            <person name="Wang D."/>
            <person name="Liang C."/>
        </authorList>
    </citation>
    <scope>NUCLEOTIDE SEQUENCE [LARGE SCALE GENOMIC DNA]</scope>
    <source>
        <strain evidence="1">cv. G1812</strain>
    </source>
</reference>
<accession>A0A8R7V253</accession>
<evidence type="ECO:0000313" key="1">
    <source>
        <dbReference type="EnsemblPlants" id="TuG1812G0700002155.01.T01.cds467820"/>
    </source>
</evidence>